<feature type="domain" description="LCCL" evidence="2">
    <location>
        <begin position="162"/>
        <end position="225"/>
    </location>
</feature>
<keyword evidence="1" id="KW-0732">Signal</keyword>
<protein>
    <recommendedName>
        <fullName evidence="2">LCCL domain-containing protein</fullName>
    </recommendedName>
</protein>
<name>A0A7X6GZZ1_9RHOB</name>
<dbReference type="Gene3D" id="2.170.130.20">
    <property type="entry name" value="LCCL-like domain"/>
    <property type="match status" value="2"/>
</dbReference>
<dbReference type="InterPro" id="IPR051957">
    <property type="entry name" value="CRISP-LCCL_domain"/>
</dbReference>
<dbReference type="InterPro" id="IPR036609">
    <property type="entry name" value="LCCL_sf"/>
</dbReference>
<dbReference type="RefSeq" id="WP_168623043.1">
    <property type="nucleotide sequence ID" value="NZ_JAAZQQ010000002.1"/>
</dbReference>
<dbReference type="InterPro" id="IPR004043">
    <property type="entry name" value="LCCL"/>
</dbReference>
<reference evidence="3 4" key="1">
    <citation type="submission" date="2020-04" db="EMBL/GenBank/DDBJ databases">
        <authorList>
            <person name="Yoon J."/>
        </authorList>
    </citation>
    <scope>NUCLEOTIDE SEQUENCE [LARGE SCALE GENOMIC DNA]</scope>
    <source>
        <strain evidence="3 4">KMU-115</strain>
    </source>
</reference>
<evidence type="ECO:0000256" key="1">
    <source>
        <dbReference type="SAM" id="SignalP"/>
    </source>
</evidence>
<dbReference type="AlphaFoldDB" id="A0A7X6GZZ1"/>
<dbReference type="PANTHER" id="PTHR31331:SF1">
    <property type="entry name" value="CYSTEINE RICH SECRETORY PROTEIN LCCL DOMAIN CONTAINING 2"/>
    <property type="match status" value="1"/>
</dbReference>
<dbReference type="PROSITE" id="PS50820">
    <property type="entry name" value="LCCL"/>
    <property type="match status" value="2"/>
</dbReference>
<dbReference type="Proteomes" id="UP000526408">
    <property type="component" value="Unassembled WGS sequence"/>
</dbReference>
<accession>A0A7X6GZZ1</accession>
<sequence length="228" mass="22280">MTRTLAAAALAAVSLAGPALADWAQSPITMGFTAPGQAGSVACPAGGSPGPIWGVGAYTSDSSICSAAVHMGLITPAAGGTVTFQTLPGQPSYPGATQNGVSSMTYGAWSLSFMVTGASAAAPVPAGPMPIGWDTSLDATGQAGAVGATLAFLCPPGQPGAAGVWGTDLYTSDSAICMAAQHRGVIAPGAGGVVQVLVLGRQDAFAGSARGGIASSDYGAWDRSFLFR</sequence>
<evidence type="ECO:0000313" key="4">
    <source>
        <dbReference type="Proteomes" id="UP000526408"/>
    </source>
</evidence>
<feature type="chain" id="PRO_5031263169" description="LCCL domain-containing protein" evidence="1">
    <location>
        <begin position="22"/>
        <end position="228"/>
    </location>
</feature>
<keyword evidence="4" id="KW-1185">Reference proteome</keyword>
<dbReference type="SMART" id="SM00603">
    <property type="entry name" value="LCCL"/>
    <property type="match status" value="2"/>
</dbReference>
<feature type="signal peptide" evidence="1">
    <location>
        <begin position="1"/>
        <end position="21"/>
    </location>
</feature>
<dbReference type="PANTHER" id="PTHR31331">
    <property type="entry name" value="LCCL DOMAIN PROTEIN (AFU_ORTHOLOGUE AFUA_5G08630)"/>
    <property type="match status" value="1"/>
</dbReference>
<organism evidence="3 4">
    <name type="scientific">Roseicyclus persicicus</name>
    <dbReference type="NCBI Taxonomy" id="2650661"/>
    <lineage>
        <taxon>Bacteria</taxon>
        <taxon>Pseudomonadati</taxon>
        <taxon>Pseudomonadota</taxon>
        <taxon>Alphaproteobacteria</taxon>
        <taxon>Rhodobacterales</taxon>
        <taxon>Roseobacteraceae</taxon>
        <taxon>Roseicyclus</taxon>
    </lineage>
</organism>
<feature type="domain" description="LCCL" evidence="2">
    <location>
        <begin position="52"/>
        <end position="113"/>
    </location>
</feature>
<comment type="caution">
    <text evidence="3">The sequence shown here is derived from an EMBL/GenBank/DDBJ whole genome shotgun (WGS) entry which is preliminary data.</text>
</comment>
<evidence type="ECO:0000313" key="3">
    <source>
        <dbReference type="EMBL" id="NKX44693.1"/>
    </source>
</evidence>
<proteinExistence type="predicted"/>
<gene>
    <name evidence="3" type="ORF">HCU73_08835</name>
</gene>
<dbReference type="EMBL" id="JAAZQQ010000002">
    <property type="protein sequence ID" value="NKX44693.1"/>
    <property type="molecule type" value="Genomic_DNA"/>
</dbReference>
<evidence type="ECO:0000259" key="2">
    <source>
        <dbReference type="PROSITE" id="PS50820"/>
    </source>
</evidence>
<dbReference type="Pfam" id="PF03815">
    <property type="entry name" value="LCCL"/>
    <property type="match status" value="2"/>
</dbReference>
<dbReference type="SUPFAM" id="SSF69848">
    <property type="entry name" value="LCCL domain"/>
    <property type="match status" value="2"/>
</dbReference>